<dbReference type="PROSITE" id="PS00411">
    <property type="entry name" value="KINESIN_MOTOR_1"/>
    <property type="match status" value="1"/>
</dbReference>
<keyword evidence="11" id="KW-1185">Reference proteome</keyword>
<evidence type="ECO:0000256" key="8">
    <source>
        <dbReference type="SAM" id="MobiDB-lite"/>
    </source>
</evidence>
<evidence type="ECO:0000256" key="5">
    <source>
        <dbReference type="PROSITE-ProRule" id="PRU00283"/>
    </source>
</evidence>
<dbReference type="EMBL" id="LT554468">
    <property type="protein sequence ID" value="SAM05276.1"/>
    <property type="molecule type" value="Genomic_DNA"/>
</dbReference>
<dbReference type="PANTHER" id="PTHR47968:SF75">
    <property type="entry name" value="CENTROMERE-ASSOCIATED PROTEIN E"/>
    <property type="match status" value="1"/>
</dbReference>
<feature type="compositionally biased region" description="Polar residues" evidence="8">
    <location>
        <begin position="24"/>
        <end position="56"/>
    </location>
</feature>
<feature type="compositionally biased region" description="Polar residues" evidence="8">
    <location>
        <begin position="314"/>
        <end position="329"/>
    </location>
</feature>
<dbReference type="Pfam" id="PF00225">
    <property type="entry name" value="Kinesin"/>
    <property type="match status" value="1"/>
</dbReference>
<dbReference type="GO" id="GO:0005874">
    <property type="term" value="C:microtubule"/>
    <property type="evidence" value="ECO:0007669"/>
    <property type="project" value="UniProtKB-KW"/>
</dbReference>
<accession>A0A163JXD4</accession>
<evidence type="ECO:0000256" key="3">
    <source>
        <dbReference type="ARBA" id="ARBA00023054"/>
    </source>
</evidence>
<dbReference type="FunCoup" id="A0A163JXD4">
    <property type="interactions" value="69"/>
</dbReference>
<keyword evidence="6" id="KW-0493">Microtubule</keyword>
<dbReference type="InParanoid" id="A0A163JXD4"/>
<feature type="region of interest" description="Disordered" evidence="8">
    <location>
        <begin position="311"/>
        <end position="335"/>
    </location>
</feature>
<dbReference type="GO" id="GO:0005524">
    <property type="term" value="F:ATP binding"/>
    <property type="evidence" value="ECO:0007669"/>
    <property type="project" value="UniProtKB-UniRule"/>
</dbReference>
<gene>
    <name evidence="10" type="primary">ABSGL_11151.1 scaffold 12295</name>
</gene>
<dbReference type="PROSITE" id="PS50067">
    <property type="entry name" value="KINESIN_MOTOR_2"/>
    <property type="match status" value="1"/>
</dbReference>
<evidence type="ECO:0000313" key="11">
    <source>
        <dbReference type="Proteomes" id="UP000078561"/>
    </source>
</evidence>
<evidence type="ECO:0000259" key="9">
    <source>
        <dbReference type="PROSITE" id="PS50067"/>
    </source>
</evidence>
<evidence type="ECO:0000256" key="6">
    <source>
        <dbReference type="RuleBase" id="RU000394"/>
    </source>
</evidence>
<protein>
    <recommendedName>
        <fullName evidence="6">Kinesin-like protein</fullName>
    </recommendedName>
</protein>
<evidence type="ECO:0000256" key="2">
    <source>
        <dbReference type="ARBA" id="ARBA00022840"/>
    </source>
</evidence>
<feature type="region of interest" description="Disordered" evidence="8">
    <location>
        <begin position="1"/>
        <end position="88"/>
    </location>
</feature>
<dbReference type="FunFam" id="3.40.850.10:FF:000170">
    <property type="entry name" value="Kinesin-like protein"/>
    <property type="match status" value="1"/>
</dbReference>
<dbReference type="Gene3D" id="3.40.850.10">
    <property type="entry name" value="Kinesin motor domain"/>
    <property type="match status" value="1"/>
</dbReference>
<feature type="compositionally biased region" description="Low complexity" evidence="8">
    <location>
        <begin position="57"/>
        <end position="80"/>
    </location>
</feature>
<dbReference type="Proteomes" id="UP000078561">
    <property type="component" value="Unassembled WGS sequence"/>
</dbReference>
<dbReference type="InterPro" id="IPR019821">
    <property type="entry name" value="Kinesin_motor_CS"/>
</dbReference>
<feature type="compositionally biased region" description="Low complexity" evidence="8">
    <location>
        <begin position="1"/>
        <end position="15"/>
    </location>
</feature>
<dbReference type="STRING" id="4829.A0A163JXD4"/>
<dbReference type="OrthoDB" id="3176171at2759"/>
<dbReference type="InterPro" id="IPR027640">
    <property type="entry name" value="Kinesin-like_fam"/>
</dbReference>
<organism evidence="10">
    <name type="scientific">Absidia glauca</name>
    <name type="common">Pin mould</name>
    <dbReference type="NCBI Taxonomy" id="4829"/>
    <lineage>
        <taxon>Eukaryota</taxon>
        <taxon>Fungi</taxon>
        <taxon>Fungi incertae sedis</taxon>
        <taxon>Mucoromycota</taxon>
        <taxon>Mucoromycotina</taxon>
        <taxon>Mucoromycetes</taxon>
        <taxon>Mucorales</taxon>
        <taxon>Cunninghamellaceae</taxon>
        <taxon>Absidia</taxon>
    </lineage>
</organism>
<comment type="similarity">
    <text evidence="5 6">Belongs to the TRAFAC class myosin-kinesin ATPase superfamily. Kinesin family.</text>
</comment>
<dbReference type="SUPFAM" id="SSF52540">
    <property type="entry name" value="P-loop containing nucleoside triphosphate hydrolases"/>
    <property type="match status" value="1"/>
</dbReference>
<feature type="compositionally biased region" description="Low complexity" evidence="8">
    <location>
        <begin position="546"/>
        <end position="561"/>
    </location>
</feature>
<keyword evidence="3 7" id="KW-0175">Coiled coil</keyword>
<dbReference type="AlphaFoldDB" id="A0A163JXD4"/>
<evidence type="ECO:0000256" key="4">
    <source>
        <dbReference type="ARBA" id="ARBA00023175"/>
    </source>
</evidence>
<dbReference type="GO" id="GO:0008017">
    <property type="term" value="F:microtubule binding"/>
    <property type="evidence" value="ECO:0007669"/>
    <property type="project" value="InterPro"/>
</dbReference>
<evidence type="ECO:0000256" key="1">
    <source>
        <dbReference type="ARBA" id="ARBA00022741"/>
    </source>
</evidence>
<dbReference type="CDD" id="cd01374">
    <property type="entry name" value="KISc_CENP_E"/>
    <property type="match status" value="1"/>
</dbReference>
<dbReference type="InterPro" id="IPR001752">
    <property type="entry name" value="Kinesin_motor_dom"/>
</dbReference>
<reference evidence="10" key="1">
    <citation type="submission" date="2016-04" db="EMBL/GenBank/DDBJ databases">
        <authorList>
            <person name="Evans L.H."/>
            <person name="Alamgir A."/>
            <person name="Owens N."/>
            <person name="Weber N.D."/>
            <person name="Virtaneva K."/>
            <person name="Barbian K."/>
            <person name="Babar A."/>
            <person name="Rosenke K."/>
        </authorList>
    </citation>
    <scope>NUCLEOTIDE SEQUENCE [LARGE SCALE GENOMIC DNA]</scope>
    <source>
        <strain evidence="10">CBS 101.48</strain>
    </source>
</reference>
<proteinExistence type="inferred from homology"/>
<dbReference type="SMART" id="SM00129">
    <property type="entry name" value="KISc"/>
    <property type="match status" value="1"/>
</dbReference>
<keyword evidence="1 5" id="KW-0547">Nucleotide-binding</keyword>
<dbReference type="GO" id="GO:0007018">
    <property type="term" value="P:microtubule-based movement"/>
    <property type="evidence" value="ECO:0007669"/>
    <property type="project" value="InterPro"/>
</dbReference>
<dbReference type="PANTHER" id="PTHR47968">
    <property type="entry name" value="CENTROMERE PROTEIN E"/>
    <property type="match status" value="1"/>
</dbReference>
<dbReference type="InterPro" id="IPR027417">
    <property type="entry name" value="P-loop_NTPase"/>
</dbReference>
<keyword evidence="4 5" id="KW-0505">Motor protein</keyword>
<keyword evidence="2 5" id="KW-0067">ATP-binding</keyword>
<dbReference type="GO" id="GO:0000278">
    <property type="term" value="P:mitotic cell cycle"/>
    <property type="evidence" value="ECO:0007669"/>
    <property type="project" value="TreeGrafter"/>
</dbReference>
<dbReference type="OMA" id="CGENDEG"/>
<evidence type="ECO:0000256" key="7">
    <source>
        <dbReference type="SAM" id="Coils"/>
    </source>
</evidence>
<feature type="domain" description="Kinesin motor" evidence="9">
    <location>
        <begin position="93"/>
        <end position="443"/>
    </location>
</feature>
<dbReference type="InterPro" id="IPR036961">
    <property type="entry name" value="Kinesin_motor_dom_sf"/>
</dbReference>
<feature type="coiled-coil region" evidence="7">
    <location>
        <begin position="566"/>
        <end position="624"/>
    </location>
</feature>
<evidence type="ECO:0000313" key="10">
    <source>
        <dbReference type="EMBL" id="SAM05276.1"/>
    </source>
</evidence>
<dbReference type="PRINTS" id="PR00380">
    <property type="entry name" value="KINESINHEAVY"/>
</dbReference>
<sequence>MLHPTPRIPSSTSTSHIARPGVFPSQTTSSRQQKQNQHRTYISAYSSSQSTKTNAGLTTPTLTASTSTTSTSSSSTIPASRTVSRMGSTGTENVKVAVRCRPLSQKESFTKGENAWDIDTSLARIRATDAALLSRRPLQQPPSTEFHFDNVAYGSDNKTLYDSSVKPLIAQAMDGYNATVFAYGQTASGKTYTMMGTESEPGIIPRAVDEVFSYIKTTMNNEFLLRVSYLEIYNETIRDLLAPENDNLKIHENKQRGIYVAPVVEEVVTCAQDVLGVIQRGEGNRHISTTDYNLHSSRSHTIFQMIIESRQRSNDSTTLSTRMTPQPRSLLNPRNRKDSVKISQLNLIDLAGSEKAASNQERRKEGAFINKSLLTLGTVISKLTDAGKSAGHIPYRDSKLTRILQTSLSGQAKVVVICTISPSVLAVDESINTLKFATRVKKIVLTAKNDAVTDDKALLQQYRSEIGDLRLKLQTANDVLLQEQKSNQSMLTAERQQYEQELFQMRLVRNALKERIDHLTKLILTSATVAPADTQQQHIPEASYHTGPTADTTTTDSTGSDPWVLVRDLRRQIHELRQNNDQLQQQLNIKHQRLQQLESETTHQKGLMDKVARLEAELSVTKAELELTSLMAKEAQESNTLVPDTPSR</sequence>
<name>A0A163JXD4_ABSGL</name>
<feature type="coiled-coil region" evidence="7">
    <location>
        <begin position="459"/>
        <end position="515"/>
    </location>
</feature>
<dbReference type="GO" id="GO:0003777">
    <property type="term" value="F:microtubule motor activity"/>
    <property type="evidence" value="ECO:0007669"/>
    <property type="project" value="InterPro"/>
</dbReference>
<feature type="binding site" evidence="5">
    <location>
        <begin position="184"/>
        <end position="191"/>
    </location>
    <ligand>
        <name>ATP</name>
        <dbReference type="ChEBI" id="CHEBI:30616"/>
    </ligand>
</feature>
<feature type="region of interest" description="Disordered" evidence="8">
    <location>
        <begin position="533"/>
        <end position="561"/>
    </location>
</feature>